<keyword evidence="3" id="KW-0804">Transcription</keyword>
<feature type="domain" description="HTH asnC-type" evidence="4">
    <location>
        <begin position="1"/>
        <end position="62"/>
    </location>
</feature>
<evidence type="ECO:0000256" key="1">
    <source>
        <dbReference type="ARBA" id="ARBA00023015"/>
    </source>
</evidence>
<proteinExistence type="predicted"/>
<dbReference type="InterPro" id="IPR019885">
    <property type="entry name" value="Tscrpt_reg_HTH_AsnC-type_CS"/>
</dbReference>
<dbReference type="RefSeq" id="WP_111526863.1">
    <property type="nucleotide sequence ID" value="NZ_JBHRSG010000001.1"/>
</dbReference>
<dbReference type="InterPro" id="IPR000485">
    <property type="entry name" value="AsnC-type_HTH_dom"/>
</dbReference>
<reference evidence="6" key="1">
    <citation type="submission" date="2018-05" db="EMBL/GenBank/DDBJ databases">
        <authorList>
            <person name="Li X."/>
        </authorList>
    </citation>
    <scope>NUCLEOTIDE SEQUENCE [LARGE SCALE GENOMIC DNA]</scope>
    <source>
        <strain evidence="6">LX32</strain>
    </source>
</reference>
<dbReference type="Pfam" id="PF01037">
    <property type="entry name" value="AsnC_trans_reg"/>
    <property type="match status" value="1"/>
</dbReference>
<dbReference type="PANTHER" id="PTHR30154">
    <property type="entry name" value="LEUCINE-RESPONSIVE REGULATORY PROTEIN"/>
    <property type="match status" value="1"/>
</dbReference>
<dbReference type="Proteomes" id="UP000249254">
    <property type="component" value="Unassembled WGS sequence"/>
</dbReference>
<evidence type="ECO:0000256" key="2">
    <source>
        <dbReference type="ARBA" id="ARBA00023125"/>
    </source>
</evidence>
<comment type="caution">
    <text evidence="5">The sequence shown here is derived from an EMBL/GenBank/DDBJ whole genome shotgun (WGS) entry which is preliminary data.</text>
</comment>
<dbReference type="PRINTS" id="PR00033">
    <property type="entry name" value="HTHASNC"/>
</dbReference>
<dbReference type="SMART" id="SM00344">
    <property type="entry name" value="HTH_ASNC"/>
    <property type="match status" value="1"/>
</dbReference>
<keyword evidence="6" id="KW-1185">Reference proteome</keyword>
<dbReference type="InterPro" id="IPR036390">
    <property type="entry name" value="WH_DNA-bd_sf"/>
</dbReference>
<dbReference type="GO" id="GO:0006355">
    <property type="term" value="P:regulation of DNA-templated transcription"/>
    <property type="evidence" value="ECO:0007669"/>
    <property type="project" value="UniProtKB-ARBA"/>
</dbReference>
<dbReference type="Gene3D" id="1.10.10.10">
    <property type="entry name" value="Winged helix-like DNA-binding domain superfamily/Winged helix DNA-binding domain"/>
    <property type="match status" value="1"/>
</dbReference>
<dbReference type="PROSITE" id="PS50956">
    <property type="entry name" value="HTH_ASNC_2"/>
    <property type="match status" value="1"/>
</dbReference>
<sequence length="141" mass="15309">MDDLDQHLLARLRENARAPVAELARALGLSRTTVQSRLARLERSGVIAGYSVKLSEAETARQIHAYVMLTVEPKQAAAVIQALRRLPGVRTLQSVSGPFDMIAEVEAPSVAEMDGLIDEIGAVKGVERTNSSIVLSTKFDR</sequence>
<dbReference type="GO" id="GO:0005829">
    <property type="term" value="C:cytosol"/>
    <property type="evidence" value="ECO:0007669"/>
    <property type="project" value="TreeGrafter"/>
</dbReference>
<dbReference type="GO" id="GO:0043200">
    <property type="term" value="P:response to amino acid"/>
    <property type="evidence" value="ECO:0007669"/>
    <property type="project" value="TreeGrafter"/>
</dbReference>
<dbReference type="EMBL" id="QFYQ01000001">
    <property type="protein sequence ID" value="RAK53110.1"/>
    <property type="molecule type" value="Genomic_DNA"/>
</dbReference>
<dbReference type="InterPro" id="IPR019887">
    <property type="entry name" value="Tscrpt_reg_AsnC/Lrp_C"/>
</dbReference>
<gene>
    <name evidence="5" type="ORF">DJ017_00455</name>
</gene>
<dbReference type="Pfam" id="PF13404">
    <property type="entry name" value="HTH_AsnC-type"/>
    <property type="match status" value="1"/>
</dbReference>
<dbReference type="PROSITE" id="PS00519">
    <property type="entry name" value="HTH_ASNC_1"/>
    <property type="match status" value="1"/>
</dbReference>
<dbReference type="SUPFAM" id="SSF54909">
    <property type="entry name" value="Dimeric alpha+beta barrel"/>
    <property type="match status" value="1"/>
</dbReference>
<dbReference type="GO" id="GO:0043565">
    <property type="term" value="F:sequence-specific DNA binding"/>
    <property type="evidence" value="ECO:0007669"/>
    <property type="project" value="InterPro"/>
</dbReference>
<organism evidence="5 6">
    <name type="scientific">Phenylobacterium soli</name>
    <dbReference type="NCBI Taxonomy" id="2170551"/>
    <lineage>
        <taxon>Bacteria</taxon>
        <taxon>Pseudomonadati</taxon>
        <taxon>Pseudomonadota</taxon>
        <taxon>Alphaproteobacteria</taxon>
        <taxon>Caulobacterales</taxon>
        <taxon>Caulobacteraceae</taxon>
        <taxon>Phenylobacterium</taxon>
    </lineage>
</organism>
<dbReference type="InterPro" id="IPR036388">
    <property type="entry name" value="WH-like_DNA-bd_sf"/>
</dbReference>
<dbReference type="SUPFAM" id="SSF46785">
    <property type="entry name" value="Winged helix' DNA-binding domain"/>
    <property type="match status" value="1"/>
</dbReference>
<dbReference type="InterPro" id="IPR011008">
    <property type="entry name" value="Dimeric_a/b-barrel"/>
</dbReference>
<dbReference type="OrthoDB" id="9809462at2"/>
<protein>
    <submittedName>
        <fullName evidence="5">AsnC family transcriptional regulator</fullName>
    </submittedName>
</protein>
<evidence type="ECO:0000313" key="6">
    <source>
        <dbReference type="Proteomes" id="UP000249254"/>
    </source>
</evidence>
<accession>A0A328AEJ7</accession>
<dbReference type="Gene3D" id="3.30.70.920">
    <property type="match status" value="1"/>
</dbReference>
<dbReference type="AlphaFoldDB" id="A0A328AEJ7"/>
<dbReference type="InterPro" id="IPR011991">
    <property type="entry name" value="ArsR-like_HTH"/>
</dbReference>
<dbReference type="InterPro" id="IPR019888">
    <property type="entry name" value="Tscrpt_reg_AsnC-like"/>
</dbReference>
<keyword evidence="2" id="KW-0238">DNA-binding</keyword>
<name>A0A328AEJ7_9CAUL</name>
<evidence type="ECO:0000256" key="3">
    <source>
        <dbReference type="ARBA" id="ARBA00023163"/>
    </source>
</evidence>
<keyword evidence="1" id="KW-0805">Transcription regulation</keyword>
<evidence type="ECO:0000313" key="5">
    <source>
        <dbReference type="EMBL" id="RAK53110.1"/>
    </source>
</evidence>
<dbReference type="PANTHER" id="PTHR30154:SF53">
    <property type="entry name" value="HTH-TYPE TRANSCRIPTIONAL REGULATOR LRPC"/>
    <property type="match status" value="1"/>
</dbReference>
<evidence type="ECO:0000259" key="4">
    <source>
        <dbReference type="PROSITE" id="PS50956"/>
    </source>
</evidence>
<dbReference type="CDD" id="cd00090">
    <property type="entry name" value="HTH_ARSR"/>
    <property type="match status" value="1"/>
</dbReference>